<dbReference type="Proteomes" id="UP000031829">
    <property type="component" value="Chromosome"/>
</dbReference>
<dbReference type="HOGENOM" id="CLU_2010696_0_0_9"/>
<dbReference type="InterPro" id="IPR016024">
    <property type="entry name" value="ARM-type_fold"/>
</dbReference>
<sequence>MQKHRTYETLVDLYQKSAKIHYEIDYRNKKSVKKGNRAAEDMKKIAQLIHLYYPGMLFEFSTLLTNPTYRIDLWAAHHILEIMSYSPMLEDNALSVIERYADENDFTALGNRMWLGQWREKQR</sequence>
<accession>A0A0B6AIV2</accession>
<protein>
    <submittedName>
        <fullName evidence="1">Uncharacterized protein</fullName>
    </submittedName>
</protein>
<dbReference type="KEGG" id="bmeg:BG04_38"/>
<dbReference type="SUPFAM" id="SSF48371">
    <property type="entry name" value="ARM repeat"/>
    <property type="match status" value="1"/>
</dbReference>
<dbReference type="RefSeq" id="WP_034650698.1">
    <property type="nucleotide sequence ID" value="NZ_BCVB01000006.1"/>
</dbReference>
<reference evidence="1 2" key="1">
    <citation type="journal article" date="2015" name="Genome Announc.">
        <title>Complete genome sequences for 35 biothreat assay-relevant bacillus species.</title>
        <authorList>
            <person name="Johnson S.L."/>
            <person name="Daligault H.E."/>
            <person name="Davenport K.W."/>
            <person name="Jaissle J."/>
            <person name="Frey K.G."/>
            <person name="Ladner J.T."/>
            <person name="Broomall S.M."/>
            <person name="Bishop-Lilly K.A."/>
            <person name="Bruce D.C."/>
            <person name="Gibbons H.S."/>
            <person name="Coyne S.R."/>
            <person name="Lo C.C."/>
            <person name="Meincke L."/>
            <person name="Munk A.C."/>
            <person name="Koroleva G.I."/>
            <person name="Rosenzweig C.N."/>
            <person name="Palacios G.F."/>
            <person name="Redden C.L."/>
            <person name="Minogue T.D."/>
            <person name="Chain P.S."/>
        </authorList>
    </citation>
    <scope>NUCLEOTIDE SEQUENCE [LARGE SCALE GENOMIC DNA]</scope>
    <source>
        <strain evidence="2">ATCC 14581 / DSM 32 / JCM 2506 / NBRC 15308 / NCIMB 9376 / NCTC 10342 / NRRL B-14308 / VKM B-512</strain>
    </source>
</reference>
<proteinExistence type="predicted"/>
<evidence type="ECO:0000313" key="1">
    <source>
        <dbReference type="EMBL" id="AJI20513.1"/>
    </source>
</evidence>
<name>A0A0B6AIV2_PRIM2</name>
<dbReference type="EMBL" id="CP009920">
    <property type="protein sequence ID" value="AJI20513.1"/>
    <property type="molecule type" value="Genomic_DNA"/>
</dbReference>
<dbReference type="AlphaFoldDB" id="A0A0B6AIV2"/>
<gene>
    <name evidence="1" type="ORF">BG04_38</name>
</gene>
<evidence type="ECO:0000313" key="2">
    <source>
        <dbReference type="Proteomes" id="UP000031829"/>
    </source>
</evidence>
<dbReference type="GeneID" id="93643563"/>
<organism evidence="1 2">
    <name type="scientific">Priestia megaterium (strain ATCC 14581 / DSM 32 / CCUG 1817 / JCM 2506 / NBRC 15308 / NCIMB 9376 / NCTC 10342 / NRRL B-14308 / VKM B-512 / Ford 19)</name>
    <name type="common">Bacillus megaterium</name>
    <dbReference type="NCBI Taxonomy" id="1348623"/>
    <lineage>
        <taxon>Bacteria</taxon>
        <taxon>Bacillati</taxon>
        <taxon>Bacillota</taxon>
        <taxon>Bacilli</taxon>
        <taxon>Bacillales</taxon>
        <taxon>Bacillaceae</taxon>
        <taxon>Priestia</taxon>
    </lineage>
</organism>